<dbReference type="AlphaFoldDB" id="A0A4Y2NUA5"/>
<feature type="non-terminal residue" evidence="8">
    <location>
        <position position="1"/>
    </location>
</feature>
<evidence type="ECO:0000256" key="2">
    <source>
        <dbReference type="ARBA" id="ARBA00023015"/>
    </source>
</evidence>
<protein>
    <submittedName>
        <fullName evidence="8">Transcription factor capicua</fullName>
    </submittedName>
</protein>
<feature type="region of interest" description="Disordered" evidence="6">
    <location>
        <begin position="347"/>
        <end position="492"/>
    </location>
</feature>
<evidence type="ECO:0000256" key="3">
    <source>
        <dbReference type="ARBA" id="ARBA00023125"/>
    </source>
</evidence>
<organism evidence="8 9">
    <name type="scientific">Araneus ventricosus</name>
    <name type="common">Orbweaver spider</name>
    <name type="synonym">Epeira ventricosa</name>
    <dbReference type="NCBI Taxonomy" id="182803"/>
    <lineage>
        <taxon>Eukaryota</taxon>
        <taxon>Metazoa</taxon>
        <taxon>Ecdysozoa</taxon>
        <taxon>Arthropoda</taxon>
        <taxon>Chelicerata</taxon>
        <taxon>Arachnida</taxon>
        <taxon>Araneae</taxon>
        <taxon>Araneomorphae</taxon>
        <taxon>Entelegynae</taxon>
        <taxon>Araneoidea</taxon>
        <taxon>Araneidae</taxon>
        <taxon>Araneus</taxon>
    </lineage>
</organism>
<feature type="compositionally biased region" description="Polar residues" evidence="6">
    <location>
        <begin position="517"/>
        <end position="537"/>
    </location>
</feature>
<keyword evidence="5" id="KW-0539">Nucleus</keyword>
<feature type="compositionally biased region" description="Polar residues" evidence="6">
    <location>
        <begin position="610"/>
        <end position="624"/>
    </location>
</feature>
<evidence type="ECO:0000259" key="7">
    <source>
        <dbReference type="Pfam" id="PF25981"/>
    </source>
</evidence>
<dbReference type="GO" id="GO:0000977">
    <property type="term" value="F:RNA polymerase II transcription regulatory region sequence-specific DNA binding"/>
    <property type="evidence" value="ECO:0007669"/>
    <property type="project" value="TreeGrafter"/>
</dbReference>
<dbReference type="InterPro" id="IPR058606">
    <property type="entry name" value="HTH_Cic_C"/>
</dbReference>
<evidence type="ECO:0000313" key="8">
    <source>
        <dbReference type="EMBL" id="GBN41940.1"/>
    </source>
</evidence>
<evidence type="ECO:0000313" key="9">
    <source>
        <dbReference type="Proteomes" id="UP000499080"/>
    </source>
</evidence>
<feature type="compositionally biased region" description="Basic and acidic residues" evidence="6">
    <location>
        <begin position="402"/>
        <end position="419"/>
    </location>
</feature>
<keyword evidence="4" id="KW-0804">Transcription</keyword>
<dbReference type="OrthoDB" id="6511689at2759"/>
<accession>A0A4Y2NUA5</accession>
<dbReference type="GO" id="GO:0005634">
    <property type="term" value="C:nucleus"/>
    <property type="evidence" value="ECO:0007669"/>
    <property type="project" value="TreeGrafter"/>
</dbReference>
<sequence length="688" mass="72772">SLAVNKGSNACVQGVIVNKQTPGHPVVTSQVLTITPAVSPVVENSRLHLTSVAQTYTITTPPASAPTQRLILPSTRRQATSPASPALATHPVSLISPDLSPSVPGTLIQLQQCMAVTPQKEPASYVTMNQVKTPSVTLVASAPQAINSRPSISTSRSPHNRSQSPQFYAGIMDIKSGALSTTPVSLTPNSKGDLTFSAHTFHPKPQKVKATVANVPLATSVVDSEANSKGDAKNDNDVNSSDNTKPQRSCKGKRYKEMVAEGGIRAKKKPPKLGLISETTQSTESPAACESNEVVPNLNVPQLSAVPVTVSSDAAAVPAAVDEIPSEPVSASSPQVCFVLAPTPAQLGRAPGQQRRSSESQDAATKTVADEDQQEELADGKQTVAEGSQQEPSSPKKPNPKRAADDGMDKVLEQVDFEARFASLPQFNPEESPSAAAASLPNSPRAFVNSYRKKRRLSTAQDQDDPESAKSPCKPKAQSSSSEAGTPKTPKSAVFEGNKFFGPNFSIEDFVEAECSSAHSPRTPKTPSDSDKGMSSQRRILDTRRSLVMQLLKDVGLFPTAQATAQFQHIHQEAFPTKNTLQLKIREVRQKLMAQNVGTPQPPTTPTATSGINSSANTALTSTHADSAEGSSASNSWSQQQFLVPGPVGTNSKLRSVPSSDGVKNSCYIPEKQQENRTDAAASSSEQS</sequence>
<feature type="domain" description="Protein capicua homolog-like C-terminal tri-helical" evidence="7">
    <location>
        <begin position="539"/>
        <end position="593"/>
    </location>
</feature>
<feature type="compositionally biased region" description="Polar residues" evidence="6">
    <location>
        <begin position="649"/>
        <end position="663"/>
    </location>
</feature>
<keyword evidence="1" id="KW-0597">Phosphoprotein</keyword>
<feature type="compositionally biased region" description="Low complexity" evidence="6">
    <location>
        <begin position="428"/>
        <end position="444"/>
    </location>
</feature>
<keyword evidence="2" id="KW-0805">Transcription regulation</keyword>
<feature type="compositionally biased region" description="Polar residues" evidence="6">
    <location>
        <begin position="237"/>
        <end position="247"/>
    </location>
</feature>
<dbReference type="Pfam" id="PF25981">
    <property type="entry name" value="HTH_Cic_C"/>
    <property type="match status" value="1"/>
</dbReference>
<feature type="region of interest" description="Disordered" evidence="6">
    <location>
        <begin position="223"/>
        <end position="255"/>
    </location>
</feature>
<name>A0A4Y2NUA5_ARAVE</name>
<gene>
    <name evidence="8" type="primary">cic_0</name>
    <name evidence="8" type="ORF">AVEN_211261_1</name>
</gene>
<proteinExistence type="predicted"/>
<reference evidence="8 9" key="1">
    <citation type="journal article" date="2019" name="Sci. Rep.">
        <title>Orb-weaving spider Araneus ventricosus genome elucidates the spidroin gene catalogue.</title>
        <authorList>
            <person name="Kono N."/>
            <person name="Nakamura H."/>
            <person name="Ohtoshi R."/>
            <person name="Moran D.A.P."/>
            <person name="Shinohara A."/>
            <person name="Yoshida Y."/>
            <person name="Fujiwara M."/>
            <person name="Mori M."/>
            <person name="Tomita M."/>
            <person name="Arakawa K."/>
        </authorList>
    </citation>
    <scope>NUCLEOTIDE SEQUENCE [LARGE SCALE GENOMIC DNA]</scope>
</reference>
<feature type="region of interest" description="Disordered" evidence="6">
    <location>
        <begin position="594"/>
        <end position="688"/>
    </location>
</feature>
<dbReference type="EMBL" id="BGPR01009734">
    <property type="protein sequence ID" value="GBN41940.1"/>
    <property type="molecule type" value="Genomic_DNA"/>
</dbReference>
<feature type="region of interest" description="Disordered" evidence="6">
    <location>
        <begin position="513"/>
        <end position="537"/>
    </location>
</feature>
<feature type="compositionally biased region" description="Basic and acidic residues" evidence="6">
    <location>
        <begin position="226"/>
        <end position="236"/>
    </location>
</feature>
<evidence type="ECO:0000256" key="5">
    <source>
        <dbReference type="ARBA" id="ARBA00023242"/>
    </source>
</evidence>
<evidence type="ECO:0000256" key="4">
    <source>
        <dbReference type="ARBA" id="ARBA00023163"/>
    </source>
</evidence>
<keyword evidence="3" id="KW-0238">DNA-binding</keyword>
<keyword evidence="9" id="KW-1185">Reference proteome</keyword>
<dbReference type="InterPro" id="IPR052412">
    <property type="entry name" value="CC-Dev_Transcription_Reg"/>
</dbReference>
<feature type="compositionally biased region" description="Low complexity" evidence="6">
    <location>
        <begin position="628"/>
        <end position="641"/>
    </location>
</feature>
<evidence type="ECO:0000256" key="1">
    <source>
        <dbReference type="ARBA" id="ARBA00022553"/>
    </source>
</evidence>
<dbReference type="PANTHER" id="PTHR13059:SF13">
    <property type="entry name" value="PROTEIN CAPICUA HOMOLOG"/>
    <property type="match status" value="1"/>
</dbReference>
<evidence type="ECO:0000256" key="6">
    <source>
        <dbReference type="SAM" id="MobiDB-lite"/>
    </source>
</evidence>
<dbReference type="Proteomes" id="UP000499080">
    <property type="component" value="Unassembled WGS sequence"/>
</dbReference>
<dbReference type="GO" id="GO:0000981">
    <property type="term" value="F:DNA-binding transcription factor activity, RNA polymerase II-specific"/>
    <property type="evidence" value="ECO:0007669"/>
    <property type="project" value="TreeGrafter"/>
</dbReference>
<dbReference type="PANTHER" id="PTHR13059">
    <property type="entry name" value="HMG-BOX TRANSCRIPTION FACTOR BBX"/>
    <property type="match status" value="1"/>
</dbReference>
<comment type="caution">
    <text evidence="8">The sequence shown here is derived from an EMBL/GenBank/DDBJ whole genome shotgun (WGS) entry which is preliminary data.</text>
</comment>